<keyword evidence="1" id="KW-0472">Membrane</keyword>
<evidence type="ECO:0000256" key="1">
    <source>
        <dbReference type="SAM" id="Phobius"/>
    </source>
</evidence>
<reference evidence="2" key="1">
    <citation type="submission" date="2023-03" db="EMBL/GenBank/DDBJ databases">
        <title>Massive genome expansion in bonnet fungi (Mycena s.s.) driven by repeated elements and novel gene families across ecological guilds.</title>
        <authorList>
            <consortium name="Lawrence Berkeley National Laboratory"/>
            <person name="Harder C.B."/>
            <person name="Miyauchi S."/>
            <person name="Viragh M."/>
            <person name="Kuo A."/>
            <person name="Thoen E."/>
            <person name="Andreopoulos B."/>
            <person name="Lu D."/>
            <person name="Skrede I."/>
            <person name="Drula E."/>
            <person name="Henrissat B."/>
            <person name="Morin E."/>
            <person name="Kohler A."/>
            <person name="Barry K."/>
            <person name="LaButti K."/>
            <person name="Morin E."/>
            <person name="Salamov A."/>
            <person name="Lipzen A."/>
            <person name="Mereny Z."/>
            <person name="Hegedus B."/>
            <person name="Baldrian P."/>
            <person name="Stursova M."/>
            <person name="Weitz H."/>
            <person name="Taylor A."/>
            <person name="Grigoriev I.V."/>
            <person name="Nagy L.G."/>
            <person name="Martin F."/>
            <person name="Kauserud H."/>
        </authorList>
    </citation>
    <scope>NUCLEOTIDE SEQUENCE</scope>
    <source>
        <strain evidence="2">CBHHK067</strain>
    </source>
</reference>
<sequence>MTLSRPHTPTVFDEHIGTWLKELIDGLVLPGVCLIIVVLCALVLVHQIQGQTMEKYYVLGTFILSALCSIVPYASGKFGWDEFNQSCWFSSSDERTMKIGYLISRGLLSLRLCECAADSSRSIQTAITMQRTTPHLGLYPLVSCLINFSTCIIDLYQINNTPILTELDWRRNVADLVIYSLRPLIYGVLAVTDPAFLRALLKLRRPVETHFATITDVASTKWNATEHHLGGWAQPVALETMETDQSSACGQLEGTDQARGSAAVDLASQI</sequence>
<organism evidence="2 3">
    <name type="scientific">Mycena rosella</name>
    <name type="common">Pink bonnet</name>
    <name type="synonym">Agaricus rosellus</name>
    <dbReference type="NCBI Taxonomy" id="1033263"/>
    <lineage>
        <taxon>Eukaryota</taxon>
        <taxon>Fungi</taxon>
        <taxon>Dikarya</taxon>
        <taxon>Basidiomycota</taxon>
        <taxon>Agaricomycotina</taxon>
        <taxon>Agaricomycetes</taxon>
        <taxon>Agaricomycetidae</taxon>
        <taxon>Agaricales</taxon>
        <taxon>Marasmiineae</taxon>
        <taxon>Mycenaceae</taxon>
        <taxon>Mycena</taxon>
    </lineage>
</organism>
<accession>A0AAD7GPG3</accession>
<evidence type="ECO:0000313" key="2">
    <source>
        <dbReference type="EMBL" id="KAJ7701116.1"/>
    </source>
</evidence>
<keyword evidence="3" id="KW-1185">Reference proteome</keyword>
<protein>
    <submittedName>
        <fullName evidence="2">Uncharacterized protein</fullName>
    </submittedName>
</protein>
<comment type="caution">
    <text evidence="2">The sequence shown here is derived from an EMBL/GenBank/DDBJ whole genome shotgun (WGS) entry which is preliminary data.</text>
</comment>
<dbReference type="EMBL" id="JARKIE010000018">
    <property type="protein sequence ID" value="KAJ7701116.1"/>
    <property type="molecule type" value="Genomic_DNA"/>
</dbReference>
<evidence type="ECO:0000313" key="3">
    <source>
        <dbReference type="Proteomes" id="UP001221757"/>
    </source>
</evidence>
<feature type="transmembrane region" description="Helical" evidence="1">
    <location>
        <begin position="57"/>
        <end position="75"/>
    </location>
</feature>
<dbReference type="AlphaFoldDB" id="A0AAD7GPG3"/>
<name>A0AAD7GPG3_MYCRO</name>
<feature type="transmembrane region" description="Helical" evidence="1">
    <location>
        <begin position="27"/>
        <end position="45"/>
    </location>
</feature>
<keyword evidence="1" id="KW-1133">Transmembrane helix</keyword>
<dbReference type="Proteomes" id="UP001221757">
    <property type="component" value="Unassembled WGS sequence"/>
</dbReference>
<gene>
    <name evidence="2" type="ORF">B0H17DRAFT_1046044</name>
</gene>
<proteinExistence type="predicted"/>
<keyword evidence="1" id="KW-0812">Transmembrane</keyword>